<dbReference type="PROSITE" id="PS51257">
    <property type="entry name" value="PROKAR_LIPOPROTEIN"/>
    <property type="match status" value="1"/>
</dbReference>
<dbReference type="AlphaFoldDB" id="A0A8J3X2I4"/>
<reference evidence="7" key="1">
    <citation type="submission" date="2021-01" db="EMBL/GenBank/DDBJ databases">
        <title>Whole genome shotgun sequence of Planosporangium mesophilum NBRC 109066.</title>
        <authorList>
            <person name="Komaki H."/>
            <person name="Tamura T."/>
        </authorList>
    </citation>
    <scope>NUCLEOTIDE SEQUENCE</scope>
    <source>
        <strain evidence="7">NBRC 109066</strain>
    </source>
</reference>
<name>A0A8J3X2I4_9ACTN</name>
<evidence type="ECO:0000256" key="5">
    <source>
        <dbReference type="SAM" id="SignalP"/>
    </source>
</evidence>
<protein>
    <submittedName>
        <fullName evidence="7">ABC transporter substrate-binding protein</fullName>
    </submittedName>
</protein>
<dbReference type="Gene3D" id="3.40.50.2300">
    <property type="match status" value="2"/>
</dbReference>
<dbReference type="InterPro" id="IPR000709">
    <property type="entry name" value="Leu_Ile_Val-bd"/>
</dbReference>
<dbReference type="EMBL" id="BOON01000037">
    <property type="protein sequence ID" value="GII24439.1"/>
    <property type="molecule type" value="Genomic_DNA"/>
</dbReference>
<keyword evidence="2" id="KW-0813">Transport</keyword>
<comment type="similarity">
    <text evidence="1">Belongs to the leucine-binding protein family.</text>
</comment>
<evidence type="ECO:0000256" key="2">
    <source>
        <dbReference type="ARBA" id="ARBA00022448"/>
    </source>
</evidence>
<organism evidence="7 8">
    <name type="scientific">Planosporangium mesophilum</name>
    <dbReference type="NCBI Taxonomy" id="689768"/>
    <lineage>
        <taxon>Bacteria</taxon>
        <taxon>Bacillati</taxon>
        <taxon>Actinomycetota</taxon>
        <taxon>Actinomycetes</taxon>
        <taxon>Micromonosporales</taxon>
        <taxon>Micromonosporaceae</taxon>
        <taxon>Planosporangium</taxon>
    </lineage>
</organism>
<evidence type="ECO:0000256" key="1">
    <source>
        <dbReference type="ARBA" id="ARBA00010062"/>
    </source>
</evidence>
<keyword evidence="3 5" id="KW-0732">Signal</keyword>
<comment type="caution">
    <text evidence="7">The sequence shown here is derived from an EMBL/GenBank/DDBJ whole genome shotgun (WGS) entry which is preliminary data.</text>
</comment>
<dbReference type="Proteomes" id="UP000599074">
    <property type="component" value="Unassembled WGS sequence"/>
</dbReference>
<dbReference type="GO" id="GO:0006865">
    <property type="term" value="P:amino acid transport"/>
    <property type="evidence" value="ECO:0007669"/>
    <property type="project" value="UniProtKB-KW"/>
</dbReference>
<keyword evidence="8" id="KW-1185">Reference proteome</keyword>
<sequence>MRQTRLAVGLAMSAALLTTATACGSPQQAATGGDGASSAPVKVGLVYSKSGPLASYGKEYLEGFKAGLDYATKGSNKVGKRTVEVTEVDDAGDPAKAVAGAKDLIGKGHKIIAGSTASGVAVQVSALAEQNKVLFVSGPAATDAVTGAGKYTFRSGRQTWQDIRTAAASLGDVKGKKVTVFAQDSAFGQANVAAVKSVLGGAGATADEIMVPASTSDFTPFATKAHDAKPDLLFVAWAGTTAQAMWTALGQQGVFDVTTVVTGLDIAATWPTYGPVAGKISFLSHYFAGAGGTEAEKAMTDRVTKAGGTVDLFTVDGFTAAQMIVHAAGSTNGAAGDDADAMVKSLEGWSFDGAKGKLTVRAEDHALLQPMFNAKLTGGATPRAELVKKLEPEAVAPPVATKK</sequence>
<feature type="domain" description="Leucine-binding protein" evidence="6">
    <location>
        <begin position="40"/>
        <end position="379"/>
    </location>
</feature>
<evidence type="ECO:0000259" key="6">
    <source>
        <dbReference type="Pfam" id="PF13458"/>
    </source>
</evidence>
<gene>
    <name evidence="7" type="ORF">Pme01_40360</name>
</gene>
<dbReference type="Pfam" id="PF13458">
    <property type="entry name" value="Peripla_BP_6"/>
    <property type="match status" value="1"/>
</dbReference>
<evidence type="ECO:0000256" key="3">
    <source>
        <dbReference type="ARBA" id="ARBA00022729"/>
    </source>
</evidence>
<evidence type="ECO:0000313" key="7">
    <source>
        <dbReference type="EMBL" id="GII24439.1"/>
    </source>
</evidence>
<evidence type="ECO:0000256" key="4">
    <source>
        <dbReference type="ARBA" id="ARBA00022970"/>
    </source>
</evidence>
<feature type="chain" id="PRO_5039653308" evidence="5">
    <location>
        <begin position="23"/>
        <end position="403"/>
    </location>
</feature>
<dbReference type="PRINTS" id="PR00337">
    <property type="entry name" value="LEUILEVALBP"/>
</dbReference>
<dbReference type="InterPro" id="IPR028081">
    <property type="entry name" value="Leu-bd"/>
</dbReference>
<dbReference type="InterPro" id="IPR051010">
    <property type="entry name" value="BCAA_transport"/>
</dbReference>
<dbReference type="PANTHER" id="PTHR30483:SF6">
    <property type="entry name" value="PERIPLASMIC BINDING PROTEIN OF ABC TRANSPORTER FOR NATURAL AMINO ACIDS"/>
    <property type="match status" value="1"/>
</dbReference>
<proteinExistence type="inferred from homology"/>
<evidence type="ECO:0000313" key="8">
    <source>
        <dbReference type="Proteomes" id="UP000599074"/>
    </source>
</evidence>
<accession>A0A8J3X2I4</accession>
<dbReference type="InterPro" id="IPR028082">
    <property type="entry name" value="Peripla_BP_I"/>
</dbReference>
<keyword evidence="4" id="KW-0029">Amino-acid transport</keyword>
<dbReference type="SUPFAM" id="SSF53822">
    <property type="entry name" value="Periplasmic binding protein-like I"/>
    <property type="match status" value="1"/>
</dbReference>
<feature type="signal peptide" evidence="5">
    <location>
        <begin position="1"/>
        <end position="22"/>
    </location>
</feature>
<dbReference type="CDD" id="cd06328">
    <property type="entry name" value="PBP1_SBP-like"/>
    <property type="match status" value="1"/>
</dbReference>
<dbReference type="PANTHER" id="PTHR30483">
    <property type="entry name" value="LEUCINE-SPECIFIC-BINDING PROTEIN"/>
    <property type="match status" value="1"/>
</dbReference>